<dbReference type="RefSeq" id="WP_264488719.1">
    <property type="nucleotide sequence ID" value="NZ_JAPDDT010000009.1"/>
</dbReference>
<evidence type="ECO:0000313" key="3">
    <source>
        <dbReference type="Proteomes" id="UP001320876"/>
    </source>
</evidence>
<proteinExistence type="predicted"/>
<name>A0ABT3GM57_9BACT</name>
<accession>A0ABT3GM57</accession>
<keyword evidence="3" id="KW-1185">Reference proteome</keyword>
<gene>
    <name evidence="2" type="ORF">OKA05_18745</name>
</gene>
<protein>
    <submittedName>
        <fullName evidence="2">Uncharacterized protein</fullName>
    </submittedName>
</protein>
<feature type="region of interest" description="Disordered" evidence="1">
    <location>
        <begin position="30"/>
        <end position="57"/>
    </location>
</feature>
<sequence length="480" mass="53335">MVCLYPLVAALYFGLLPELDAIEQPRQRGVIHFEKPRSETAATSRAESGDSAESPRGGRAGWSLDWLTQRYEDLMSWEHNPWKTGRTIFGSRYLDLLNSKDPRDQARALELRRLGEALFQRVLARYSELAVPDKNVPPERNGFLKWLDFSDRMDADPSRPGEPKSKSLGMPDALVKHLFGEAAWDGVAAKAWLDQEKALVDEIRAIGLMPDRSTAGIEVNRWGFISARLGKDASGALLMDARLAAEQGDPARALESIQAARGLADHFGQVETPSLLAATVQILLQLQVQAYALREVIPALPAGQFDPAAWERAVNPVVVAPAEFGRLMRGEWNVVSRDYVMPMLSDAGDPKYPADPEALIDFHASYFTRVLREYDNPSPAGWPSVSALPFPDNSHLSYESRQFTEMLFVGERAWSKGLQRSVSQTAMTQAAFAIMKGEPPPLDPVYGLPYGWDPATRTLSAPVHPAFEEDKFKPIVVPRR</sequence>
<dbReference type="Proteomes" id="UP001320876">
    <property type="component" value="Unassembled WGS sequence"/>
</dbReference>
<organism evidence="2 3">
    <name type="scientific">Luteolibacter arcticus</name>
    <dbReference type="NCBI Taxonomy" id="1581411"/>
    <lineage>
        <taxon>Bacteria</taxon>
        <taxon>Pseudomonadati</taxon>
        <taxon>Verrucomicrobiota</taxon>
        <taxon>Verrucomicrobiia</taxon>
        <taxon>Verrucomicrobiales</taxon>
        <taxon>Verrucomicrobiaceae</taxon>
        <taxon>Luteolibacter</taxon>
    </lineage>
</organism>
<evidence type="ECO:0000256" key="1">
    <source>
        <dbReference type="SAM" id="MobiDB-lite"/>
    </source>
</evidence>
<comment type="caution">
    <text evidence="2">The sequence shown here is derived from an EMBL/GenBank/DDBJ whole genome shotgun (WGS) entry which is preliminary data.</text>
</comment>
<evidence type="ECO:0000313" key="2">
    <source>
        <dbReference type="EMBL" id="MCW1924610.1"/>
    </source>
</evidence>
<reference evidence="2 3" key="1">
    <citation type="submission" date="2022-10" db="EMBL/GenBank/DDBJ databases">
        <title>Luteolibacter arcticus strain CCTCC AB 2014275, whole genome shotgun sequencing project.</title>
        <authorList>
            <person name="Zhao G."/>
            <person name="Shen L."/>
        </authorList>
    </citation>
    <scope>NUCLEOTIDE SEQUENCE [LARGE SCALE GENOMIC DNA]</scope>
    <source>
        <strain evidence="2 3">CCTCC AB 2014275</strain>
    </source>
</reference>
<dbReference type="EMBL" id="JAPDDT010000009">
    <property type="protein sequence ID" value="MCW1924610.1"/>
    <property type="molecule type" value="Genomic_DNA"/>
</dbReference>